<dbReference type="SMART" id="SM01180">
    <property type="entry name" value="DWNN"/>
    <property type="match status" value="1"/>
</dbReference>
<dbReference type="Gene3D" id="3.10.20.90">
    <property type="entry name" value="Phosphatidylinositol 3-kinase Catalytic Subunit, Chain A, domain 1"/>
    <property type="match status" value="1"/>
</dbReference>
<evidence type="ECO:0000256" key="5">
    <source>
        <dbReference type="ARBA" id="ARBA00023242"/>
    </source>
</evidence>
<evidence type="ECO:0000259" key="9">
    <source>
        <dbReference type="PROSITE" id="PS50158"/>
    </source>
</evidence>
<dbReference type="GO" id="GO:0005634">
    <property type="term" value="C:nucleus"/>
    <property type="evidence" value="ECO:0007669"/>
    <property type="project" value="UniProtKB-SubCell"/>
</dbReference>
<dbReference type="CDD" id="cd16620">
    <property type="entry name" value="vRING-HC-C4C4_RBBP6"/>
    <property type="match status" value="1"/>
</dbReference>
<dbReference type="Pfam" id="PF13923">
    <property type="entry name" value="zf-C3HC4_2"/>
    <property type="match status" value="1"/>
</dbReference>
<dbReference type="PROSITE" id="PS51282">
    <property type="entry name" value="DWNN"/>
    <property type="match status" value="1"/>
</dbReference>
<dbReference type="PANTHER" id="PTHR15439">
    <property type="entry name" value="RETINOBLASTOMA-BINDING PROTEIN 6"/>
    <property type="match status" value="1"/>
</dbReference>
<evidence type="ECO:0000259" key="8">
    <source>
        <dbReference type="PROSITE" id="PS50089"/>
    </source>
</evidence>
<evidence type="ECO:0000313" key="12">
    <source>
        <dbReference type="Proteomes" id="UP000250235"/>
    </source>
</evidence>
<gene>
    <name evidence="11" type="ORF">F511_15674</name>
</gene>
<feature type="domain" description="RING-type" evidence="8">
    <location>
        <begin position="214"/>
        <end position="253"/>
    </location>
</feature>
<accession>A0A2Z7BPI6</accession>
<feature type="domain" description="DWNN" evidence="10">
    <location>
        <begin position="3"/>
        <end position="81"/>
    </location>
</feature>
<evidence type="ECO:0000256" key="2">
    <source>
        <dbReference type="ARBA" id="ARBA00022723"/>
    </source>
</evidence>
<evidence type="ECO:0000256" key="4">
    <source>
        <dbReference type="ARBA" id="ARBA00022833"/>
    </source>
</evidence>
<dbReference type="Gene3D" id="3.30.40.10">
    <property type="entry name" value="Zinc/RING finger domain, C3HC4 (zinc finger)"/>
    <property type="match status" value="1"/>
</dbReference>
<feature type="compositionally biased region" description="Basic and acidic residues" evidence="7">
    <location>
        <begin position="526"/>
        <end position="535"/>
    </location>
</feature>
<dbReference type="InterPro" id="IPR033489">
    <property type="entry name" value="RBBP6"/>
</dbReference>
<dbReference type="SMART" id="SM00343">
    <property type="entry name" value="ZnF_C2HC"/>
    <property type="match status" value="1"/>
</dbReference>
<dbReference type="GO" id="GO:0061630">
    <property type="term" value="F:ubiquitin protein ligase activity"/>
    <property type="evidence" value="ECO:0007669"/>
    <property type="project" value="InterPro"/>
</dbReference>
<dbReference type="PROSITE" id="PS50158">
    <property type="entry name" value="ZF_CCHC"/>
    <property type="match status" value="1"/>
</dbReference>
<dbReference type="Pfam" id="PF08783">
    <property type="entry name" value="DWNN"/>
    <property type="match status" value="1"/>
</dbReference>
<feature type="compositionally biased region" description="Basic and acidic residues" evidence="7">
    <location>
        <begin position="505"/>
        <end position="514"/>
    </location>
</feature>
<dbReference type="Gene3D" id="4.10.60.10">
    <property type="entry name" value="Zinc finger, CCHC-type"/>
    <property type="match status" value="1"/>
</dbReference>
<dbReference type="EMBL" id="KV003874">
    <property type="protein sequence ID" value="KZV36503.1"/>
    <property type="molecule type" value="Genomic_DNA"/>
</dbReference>
<feature type="region of interest" description="Disordered" evidence="7">
    <location>
        <begin position="483"/>
        <end position="535"/>
    </location>
</feature>
<keyword evidence="5" id="KW-0539">Nucleus</keyword>
<dbReference type="InterPro" id="IPR001841">
    <property type="entry name" value="Znf_RING"/>
</dbReference>
<dbReference type="AlphaFoldDB" id="A0A2Z7BPI6"/>
<evidence type="ECO:0000256" key="3">
    <source>
        <dbReference type="ARBA" id="ARBA00022771"/>
    </source>
</evidence>
<organism evidence="11 12">
    <name type="scientific">Dorcoceras hygrometricum</name>
    <dbReference type="NCBI Taxonomy" id="472368"/>
    <lineage>
        <taxon>Eukaryota</taxon>
        <taxon>Viridiplantae</taxon>
        <taxon>Streptophyta</taxon>
        <taxon>Embryophyta</taxon>
        <taxon>Tracheophyta</taxon>
        <taxon>Spermatophyta</taxon>
        <taxon>Magnoliopsida</taxon>
        <taxon>eudicotyledons</taxon>
        <taxon>Gunneridae</taxon>
        <taxon>Pentapetalae</taxon>
        <taxon>asterids</taxon>
        <taxon>lamiids</taxon>
        <taxon>Lamiales</taxon>
        <taxon>Gesneriaceae</taxon>
        <taxon>Didymocarpoideae</taxon>
        <taxon>Trichosporeae</taxon>
        <taxon>Loxocarpinae</taxon>
        <taxon>Dorcoceras</taxon>
    </lineage>
</organism>
<dbReference type="SMART" id="SM00184">
    <property type="entry name" value="RING"/>
    <property type="match status" value="1"/>
</dbReference>
<dbReference type="GO" id="GO:0006511">
    <property type="term" value="P:ubiquitin-dependent protein catabolic process"/>
    <property type="evidence" value="ECO:0007669"/>
    <property type="project" value="TreeGrafter"/>
</dbReference>
<dbReference type="PROSITE" id="PS50089">
    <property type="entry name" value="ZF_RING_2"/>
    <property type="match status" value="1"/>
</dbReference>
<evidence type="ECO:0000256" key="7">
    <source>
        <dbReference type="SAM" id="MobiDB-lite"/>
    </source>
</evidence>
<dbReference type="InterPro" id="IPR017907">
    <property type="entry name" value="Znf_RING_CS"/>
</dbReference>
<dbReference type="PANTHER" id="PTHR15439:SF11">
    <property type="entry name" value="E3 UBIQUITIN LIGASE PQT3-LIKE ISOFORM X1"/>
    <property type="match status" value="1"/>
</dbReference>
<name>A0A2Z7BPI6_9LAMI</name>
<dbReference type="SUPFAM" id="SSF57850">
    <property type="entry name" value="RING/U-box"/>
    <property type="match status" value="1"/>
</dbReference>
<keyword evidence="3 6" id="KW-0863">Zinc-finger</keyword>
<dbReference type="GO" id="GO:0006397">
    <property type="term" value="P:mRNA processing"/>
    <property type="evidence" value="ECO:0007669"/>
    <property type="project" value="InterPro"/>
</dbReference>
<evidence type="ECO:0000313" key="11">
    <source>
        <dbReference type="EMBL" id="KZV36503.1"/>
    </source>
</evidence>
<feature type="region of interest" description="Disordered" evidence="7">
    <location>
        <begin position="572"/>
        <end position="625"/>
    </location>
</feature>
<dbReference type="InterPro" id="IPR001878">
    <property type="entry name" value="Znf_CCHC"/>
</dbReference>
<reference evidence="11 12" key="1">
    <citation type="journal article" date="2015" name="Proc. Natl. Acad. Sci. U.S.A.">
        <title>The resurrection genome of Boea hygrometrica: A blueprint for survival of dehydration.</title>
        <authorList>
            <person name="Xiao L."/>
            <person name="Yang G."/>
            <person name="Zhang L."/>
            <person name="Yang X."/>
            <person name="Zhao S."/>
            <person name="Ji Z."/>
            <person name="Zhou Q."/>
            <person name="Hu M."/>
            <person name="Wang Y."/>
            <person name="Chen M."/>
            <person name="Xu Y."/>
            <person name="Jin H."/>
            <person name="Xiao X."/>
            <person name="Hu G."/>
            <person name="Bao F."/>
            <person name="Hu Y."/>
            <person name="Wan P."/>
            <person name="Li L."/>
            <person name="Deng X."/>
            <person name="Kuang T."/>
            <person name="Xiang C."/>
            <person name="Zhu J.K."/>
            <person name="Oliver M.J."/>
            <person name="He Y."/>
        </authorList>
    </citation>
    <scope>NUCLEOTIDE SEQUENCE [LARGE SCALE GENOMIC DNA]</scope>
    <source>
        <strain evidence="12">cv. XS01</strain>
    </source>
</reference>
<dbReference type="PROSITE" id="PS00518">
    <property type="entry name" value="ZF_RING_1"/>
    <property type="match status" value="1"/>
</dbReference>
<evidence type="ECO:0000256" key="6">
    <source>
        <dbReference type="PROSITE-ProRule" id="PRU00047"/>
    </source>
</evidence>
<keyword evidence="4" id="KW-0862">Zinc</keyword>
<dbReference type="GO" id="GO:0003676">
    <property type="term" value="F:nucleic acid binding"/>
    <property type="evidence" value="ECO:0007669"/>
    <property type="project" value="InterPro"/>
</dbReference>
<feature type="domain" description="CCHC-type" evidence="9">
    <location>
        <begin position="326"/>
        <end position="340"/>
    </location>
</feature>
<dbReference type="InterPro" id="IPR014891">
    <property type="entry name" value="DWNN_domain"/>
</dbReference>
<evidence type="ECO:0000256" key="1">
    <source>
        <dbReference type="ARBA" id="ARBA00004123"/>
    </source>
</evidence>
<dbReference type="Pfam" id="PF00098">
    <property type="entry name" value="zf-CCHC"/>
    <property type="match status" value="1"/>
</dbReference>
<dbReference type="Proteomes" id="UP000250235">
    <property type="component" value="Unassembled WGS sequence"/>
</dbReference>
<protein>
    <submittedName>
        <fullName evidence="11">Uncharacterized protein</fullName>
    </submittedName>
</protein>
<keyword evidence="2" id="KW-0479">Metal-binding</keyword>
<comment type="subcellular location">
    <subcellularLocation>
        <location evidence="1">Nucleus</location>
    </subcellularLocation>
</comment>
<keyword evidence="12" id="KW-1185">Reference proteome</keyword>
<proteinExistence type="predicted"/>
<sequence length="665" mass="75198">MSIRFKFRSSVNFETLQLDGRDSVSVRDLRARIMGGKSFGGIQKQQQGFDLVFADALSGQEYKGDDFQIPTGSSVIVKRVPVGSVVSPIEAVKDSGMKDSYPLNPAKESMDAFDDFGAELCPVPDSNVQHYDLGINTRNLIGNEKKEIDGLRLESQKLDSDITGPAIPEGSEKTRNDRNHVQETRAKELLTSNKLMTYNFPLVQSCNLPPEMKCALCNTIFKDAVMIPCCQHSFCENCIRLVLIEDKRCPKCSSTKYNVKDLLPNLSLRQAIERSLESQTLDAGLGKPWRKMFQGENQPVLPQANNPCGERNFSSFGGYKKWGRNCYTCGSPDHLMRDCPMSYPSPMFHPGDRSFQGGMPGYAPPYWNGPTLHHFRPFTNMYSNPAMMPFNTSMVPTSPFAIHPFFPYMHGGVSGPGGNLMMGNMGPTHNSNYLGLPYPEDTRKYSNENLQREPLSDDEDSGFPEVYQLSSPEKSHEYKAKIRESSLNHSGESFTRRAGGRIKREKFEESDINRHKSSSHSSLPGVEKRPHSDKSNLVKHDMFKSSDWHRHHHGLSLFVVLSSGHCDNDSSLGHHSIQKGVKRRVEHDDVKGSHKKLRDSYLESGFERKSPDDPRGGFKKRDAGQYYKDAMHGEKISRDKEHGKWQTIGVSDEDRRDEHRYRRRK</sequence>
<dbReference type="OrthoDB" id="106784at2759"/>
<dbReference type="GO" id="GO:0016567">
    <property type="term" value="P:protein ubiquitination"/>
    <property type="evidence" value="ECO:0007669"/>
    <property type="project" value="InterPro"/>
</dbReference>
<dbReference type="GO" id="GO:0008270">
    <property type="term" value="F:zinc ion binding"/>
    <property type="evidence" value="ECO:0007669"/>
    <property type="project" value="UniProtKB-KW"/>
</dbReference>
<evidence type="ECO:0000259" key="10">
    <source>
        <dbReference type="PROSITE" id="PS51282"/>
    </source>
</evidence>
<feature type="compositionally biased region" description="Basic and acidic residues" evidence="7">
    <location>
        <begin position="583"/>
        <end position="625"/>
    </location>
</feature>
<dbReference type="InterPro" id="IPR013083">
    <property type="entry name" value="Znf_RING/FYVE/PHD"/>
</dbReference>